<dbReference type="EMBL" id="JAHXRF010000007">
    <property type="protein sequence ID" value="MBW4865562.1"/>
    <property type="molecule type" value="Genomic_DNA"/>
</dbReference>
<evidence type="ECO:0000313" key="2">
    <source>
        <dbReference type="EMBL" id="MBW4865562.1"/>
    </source>
</evidence>
<dbReference type="Pfam" id="PF16128">
    <property type="entry name" value="DUF4840"/>
    <property type="match status" value="1"/>
</dbReference>
<gene>
    <name evidence="2" type="ORF">KZY68_05930</name>
</gene>
<accession>A0AAW4NSN9</accession>
<organism evidence="2 3">
    <name type="scientific">Segatella salivae</name>
    <dbReference type="NCBI Taxonomy" id="228604"/>
    <lineage>
        <taxon>Bacteria</taxon>
        <taxon>Pseudomonadati</taxon>
        <taxon>Bacteroidota</taxon>
        <taxon>Bacteroidia</taxon>
        <taxon>Bacteroidales</taxon>
        <taxon>Prevotellaceae</taxon>
        <taxon>Segatella</taxon>
    </lineage>
</organism>
<dbReference type="RefSeq" id="WP_219424877.1">
    <property type="nucleotide sequence ID" value="NZ_JAHXQY010000002.1"/>
</dbReference>
<protein>
    <submittedName>
        <fullName evidence="2">DUF4840 domain-containing protein</fullName>
    </submittedName>
</protein>
<evidence type="ECO:0000256" key="1">
    <source>
        <dbReference type="SAM" id="SignalP"/>
    </source>
</evidence>
<evidence type="ECO:0000313" key="3">
    <source>
        <dbReference type="Proteomes" id="UP001196873"/>
    </source>
</evidence>
<dbReference type="AlphaFoldDB" id="A0AAW4NSN9"/>
<comment type="caution">
    <text evidence="2">The sequence shown here is derived from an EMBL/GenBank/DDBJ whole genome shotgun (WGS) entry which is preliminary data.</text>
</comment>
<dbReference type="PROSITE" id="PS51257">
    <property type="entry name" value="PROKAR_LIPOPROTEIN"/>
    <property type="match status" value="1"/>
</dbReference>
<name>A0AAW4NSN9_9BACT</name>
<reference evidence="2" key="1">
    <citation type="submission" date="2021-07" db="EMBL/GenBank/DDBJ databases">
        <title>Genomic diversity and antimicrobial resistance of Prevotella spp. isolated from chronic lung disease airways.</title>
        <authorList>
            <person name="Webb K.A."/>
            <person name="Olagoke O.S."/>
            <person name="Baird T."/>
            <person name="Neill J."/>
            <person name="Pham A."/>
            <person name="Wells T.J."/>
            <person name="Ramsay K.A."/>
            <person name="Bell S.C."/>
            <person name="Sarovich D.S."/>
            <person name="Price E.P."/>
        </authorList>
    </citation>
    <scope>NUCLEOTIDE SEQUENCE</scope>
    <source>
        <strain evidence="2">SCHI0047.S.3</strain>
    </source>
</reference>
<feature type="signal peptide" evidence="1">
    <location>
        <begin position="1"/>
        <end position="25"/>
    </location>
</feature>
<sequence length="205" mass="22840">MMKKQTNKLSFWLVGCLVMLGLSFAACNPGGDDNPTLTPEQQQQAYQQARGNYAGKLFFSRLDATNGNIVKDSSAIRWEINTDSTLIIKAFPMRLFAEYVNDNALKNALRNAPDQDIKCFTYYYHLNPVGFIISPVSPVFTLNYGGQDHKISIAFFIRNSYSFGVLNSARLSQMQIIAASLQVDAMSSTYLKESVGFVFQGNGSR</sequence>
<feature type="chain" id="PRO_5043688952" evidence="1">
    <location>
        <begin position="26"/>
        <end position="205"/>
    </location>
</feature>
<dbReference type="InterPro" id="IPR032293">
    <property type="entry name" value="DUF4840"/>
</dbReference>
<keyword evidence="1" id="KW-0732">Signal</keyword>
<dbReference type="Proteomes" id="UP001196873">
    <property type="component" value="Unassembled WGS sequence"/>
</dbReference>
<proteinExistence type="predicted"/>